<name>A0A0E9TFV9_ANGAN</name>
<protein>
    <submittedName>
        <fullName evidence="1">Uncharacterized protein</fullName>
    </submittedName>
</protein>
<sequence length="66" mass="8032">MAITGAVYNFTLQANFYFCHFHNSGSSCLRENVRSRWRRDVRRNESWETVETHQNTDSRTKRRYDE</sequence>
<proteinExistence type="predicted"/>
<reference evidence="1" key="2">
    <citation type="journal article" date="2015" name="Fish Shellfish Immunol.">
        <title>Early steps in the European eel (Anguilla anguilla)-Vibrio vulnificus interaction in the gills: Role of the RtxA13 toxin.</title>
        <authorList>
            <person name="Callol A."/>
            <person name="Pajuelo D."/>
            <person name="Ebbesson L."/>
            <person name="Teles M."/>
            <person name="MacKenzie S."/>
            <person name="Amaro C."/>
        </authorList>
    </citation>
    <scope>NUCLEOTIDE SEQUENCE</scope>
</reference>
<accession>A0A0E9TFV9</accession>
<evidence type="ECO:0000313" key="1">
    <source>
        <dbReference type="EMBL" id="JAH52327.1"/>
    </source>
</evidence>
<dbReference type="EMBL" id="GBXM01056250">
    <property type="protein sequence ID" value="JAH52327.1"/>
    <property type="molecule type" value="Transcribed_RNA"/>
</dbReference>
<dbReference type="AlphaFoldDB" id="A0A0E9TFV9"/>
<reference evidence="1" key="1">
    <citation type="submission" date="2014-11" db="EMBL/GenBank/DDBJ databases">
        <authorList>
            <person name="Amaro Gonzalez C."/>
        </authorList>
    </citation>
    <scope>NUCLEOTIDE SEQUENCE</scope>
</reference>
<organism evidence="1">
    <name type="scientific">Anguilla anguilla</name>
    <name type="common">European freshwater eel</name>
    <name type="synonym">Muraena anguilla</name>
    <dbReference type="NCBI Taxonomy" id="7936"/>
    <lineage>
        <taxon>Eukaryota</taxon>
        <taxon>Metazoa</taxon>
        <taxon>Chordata</taxon>
        <taxon>Craniata</taxon>
        <taxon>Vertebrata</taxon>
        <taxon>Euteleostomi</taxon>
        <taxon>Actinopterygii</taxon>
        <taxon>Neopterygii</taxon>
        <taxon>Teleostei</taxon>
        <taxon>Anguilliformes</taxon>
        <taxon>Anguillidae</taxon>
        <taxon>Anguilla</taxon>
    </lineage>
</organism>